<dbReference type="InterPro" id="IPR036097">
    <property type="entry name" value="HisK_dim/P_sf"/>
</dbReference>
<dbReference type="SMART" id="SM00388">
    <property type="entry name" value="HisKA"/>
    <property type="match status" value="1"/>
</dbReference>
<dbReference type="InterPro" id="IPR005467">
    <property type="entry name" value="His_kinase_dom"/>
</dbReference>
<feature type="domain" description="Histidine kinase" evidence="7">
    <location>
        <begin position="595"/>
        <end position="807"/>
    </location>
</feature>
<gene>
    <name evidence="9" type="ORF">M124_2099</name>
</gene>
<dbReference type="InterPro" id="IPR000700">
    <property type="entry name" value="PAS-assoc_C"/>
</dbReference>
<protein>
    <recommendedName>
        <fullName evidence="2">histidine kinase</fullName>
        <ecNumber evidence="2">2.7.13.3</ecNumber>
    </recommendedName>
</protein>
<dbReference type="InterPro" id="IPR036890">
    <property type="entry name" value="HATPase_C_sf"/>
</dbReference>
<dbReference type="SMART" id="SM00387">
    <property type="entry name" value="HATPase_c"/>
    <property type="match status" value="1"/>
</dbReference>
<dbReference type="Pfam" id="PF00512">
    <property type="entry name" value="HisKA"/>
    <property type="match status" value="1"/>
</dbReference>
<dbReference type="InterPro" id="IPR003661">
    <property type="entry name" value="HisK_dim/P_dom"/>
</dbReference>
<dbReference type="PANTHER" id="PTHR43711:SF31">
    <property type="entry name" value="HISTIDINE KINASE"/>
    <property type="match status" value="1"/>
</dbReference>
<dbReference type="RefSeq" id="WP_022347082.1">
    <property type="nucleotide sequence ID" value="NZ_JGCY01000320.1"/>
</dbReference>
<dbReference type="PRINTS" id="PR00344">
    <property type="entry name" value="BCTRLSENSOR"/>
</dbReference>
<dbReference type="PROSITE" id="PS50113">
    <property type="entry name" value="PAC"/>
    <property type="match status" value="1"/>
</dbReference>
<organism evidence="9 10">
    <name type="scientific">Bacteroides fragilis str. 3988T(B)14</name>
    <dbReference type="NCBI Taxonomy" id="1339315"/>
    <lineage>
        <taxon>Bacteria</taxon>
        <taxon>Pseudomonadati</taxon>
        <taxon>Bacteroidota</taxon>
        <taxon>Bacteroidia</taxon>
        <taxon>Bacteroidales</taxon>
        <taxon>Bacteroidaceae</taxon>
        <taxon>Bacteroides</taxon>
    </lineage>
</organism>
<dbReference type="InterPro" id="IPR029016">
    <property type="entry name" value="GAF-like_dom_sf"/>
</dbReference>
<dbReference type="GO" id="GO:0000155">
    <property type="term" value="F:phosphorelay sensor kinase activity"/>
    <property type="evidence" value="ECO:0007669"/>
    <property type="project" value="InterPro"/>
</dbReference>
<dbReference type="Gene3D" id="3.30.450.40">
    <property type="match status" value="1"/>
</dbReference>
<evidence type="ECO:0000256" key="4">
    <source>
        <dbReference type="ARBA" id="ARBA00022679"/>
    </source>
</evidence>
<dbReference type="CDD" id="cd00082">
    <property type="entry name" value="HisKA"/>
    <property type="match status" value="1"/>
</dbReference>
<sequence length="812" mass="93205">MIISKNPLGDIAKLNRICASAQIGWWEVNFTTGKCFISETLLKVLEVSSEWLDIDELMSTVRQDYRKRITDEFTSIPRKGVFEQTFPVTSGRGNVFWIHCALSMEEENEEGQLIATGYGQRIESPETQGYQCAWNQRINNLLYCQNSIANSLLKLLSNDTGDELFEEMLADILYFFKGARVYIVRYNWKNGNQSCLYEVAACNVITLKEKLQNICSEDAPWFYQQIHANRPVILNSPDELPPLAVRDREVLSENGTNSMMLAPLMREEGVWGYMGIDIVDGYRKWNSEDYQWFSSLANIISICMELRIIKERVMHSEKLFHDIFTNIPVGLELYNKEGVLLDCNNRNLEIFGVGDKSRIIGLNLFESPNMTRDIHESLRAGRPGTFHLKYDFDEERRLFQSERRGVMDLDIRSLMLYDAEDNLSNYLLVNIDNTERNNALSKVHDFENFFSIISDYSKVGYAKINLLDHTGFAVRQWYRNLGESHDTPLTDIIGIFSHMHPDDRKSVLDFYEKAKAGTERFFDGDLRIRPADGSDRWNWIHKSSMVTAYQSPNPRLELVEVNYDITVQKETEAELRAARDKAEESNRLKSAFLANISHEIRTPLNAIVGFSDLLMTVDDPAEQEEFRRTIQKNNTLLLQLFSDIIDLSKIDAGSFEYMPKPVCLYQFCAMMVQKMRNKVPEGVELQIDEDSPLDAWFSADSGYLNQVVTNFMSNAIKFTHRGTITVGYRIDARQQLEMFVEDTGIGISIENQEAVFDRFMKVDSFVQGTGLGLPLCKSIIEKMGGHIGVISELGKGSRFWFTLPAFSCIPTR</sequence>
<evidence type="ECO:0000256" key="5">
    <source>
        <dbReference type="ARBA" id="ARBA00022777"/>
    </source>
</evidence>
<evidence type="ECO:0000256" key="6">
    <source>
        <dbReference type="ARBA" id="ARBA00023012"/>
    </source>
</evidence>
<dbReference type="CDD" id="cd16922">
    <property type="entry name" value="HATPase_EvgS-ArcB-TorS-like"/>
    <property type="match status" value="1"/>
</dbReference>
<dbReference type="PANTHER" id="PTHR43711">
    <property type="entry name" value="TWO-COMPONENT HISTIDINE KINASE"/>
    <property type="match status" value="1"/>
</dbReference>
<dbReference type="InterPro" id="IPR013655">
    <property type="entry name" value="PAS_fold_3"/>
</dbReference>
<dbReference type="InterPro" id="IPR003018">
    <property type="entry name" value="GAF"/>
</dbReference>
<dbReference type="PATRIC" id="fig|1339315.3.peg.2825"/>
<dbReference type="EC" id="2.7.13.3" evidence="2"/>
<evidence type="ECO:0000256" key="2">
    <source>
        <dbReference type="ARBA" id="ARBA00012438"/>
    </source>
</evidence>
<dbReference type="PROSITE" id="PS50109">
    <property type="entry name" value="HIS_KIN"/>
    <property type="match status" value="1"/>
</dbReference>
<evidence type="ECO:0000313" key="10">
    <source>
        <dbReference type="Proteomes" id="UP000020529"/>
    </source>
</evidence>
<dbReference type="Gene3D" id="1.10.287.130">
    <property type="match status" value="1"/>
</dbReference>
<comment type="caution">
    <text evidence="9">The sequence shown here is derived from an EMBL/GenBank/DDBJ whole genome shotgun (WGS) entry which is preliminary data.</text>
</comment>
<name>A0A015W0W7_BACFG</name>
<proteinExistence type="predicted"/>
<reference evidence="9 10" key="1">
    <citation type="submission" date="2014-02" db="EMBL/GenBank/DDBJ databases">
        <authorList>
            <person name="Sears C."/>
            <person name="Carroll K."/>
            <person name="Sack B.R."/>
            <person name="Qadri F."/>
            <person name="Myers L.L."/>
            <person name="Chung G.-T."/>
            <person name="Escheverria P."/>
            <person name="Fraser C.M."/>
            <person name="Sadzewicz L."/>
            <person name="Shefchek K.A."/>
            <person name="Tallon L."/>
            <person name="Das S.P."/>
            <person name="Daugherty S."/>
            <person name="Mongodin E.F."/>
        </authorList>
    </citation>
    <scope>NUCLEOTIDE SEQUENCE [LARGE SCALE GENOMIC DNA]</scope>
    <source>
        <strain evidence="10">3988T(B)14</strain>
    </source>
</reference>
<dbReference type="Pfam" id="PF01590">
    <property type="entry name" value="GAF"/>
    <property type="match status" value="1"/>
</dbReference>
<dbReference type="InterPro" id="IPR004358">
    <property type="entry name" value="Sig_transdc_His_kin-like_C"/>
</dbReference>
<dbReference type="SUPFAM" id="SSF47384">
    <property type="entry name" value="Homodimeric domain of signal transducing histidine kinase"/>
    <property type="match status" value="1"/>
</dbReference>
<evidence type="ECO:0000256" key="1">
    <source>
        <dbReference type="ARBA" id="ARBA00000085"/>
    </source>
</evidence>
<dbReference type="InterPro" id="IPR035965">
    <property type="entry name" value="PAS-like_dom_sf"/>
</dbReference>
<dbReference type="InterPro" id="IPR050736">
    <property type="entry name" value="Sensor_HK_Regulatory"/>
</dbReference>
<dbReference type="Pfam" id="PF02518">
    <property type="entry name" value="HATPase_c"/>
    <property type="match status" value="1"/>
</dbReference>
<dbReference type="SUPFAM" id="SSF55781">
    <property type="entry name" value="GAF domain-like"/>
    <property type="match status" value="1"/>
</dbReference>
<dbReference type="Gene3D" id="3.30.450.20">
    <property type="entry name" value="PAS domain"/>
    <property type="match status" value="3"/>
</dbReference>
<evidence type="ECO:0000313" key="9">
    <source>
        <dbReference type="EMBL" id="EXY74100.1"/>
    </source>
</evidence>
<dbReference type="Proteomes" id="UP000020529">
    <property type="component" value="Unassembled WGS sequence"/>
</dbReference>
<dbReference type="SUPFAM" id="SSF55785">
    <property type="entry name" value="PYP-like sensor domain (PAS domain)"/>
    <property type="match status" value="2"/>
</dbReference>
<keyword evidence="3" id="KW-0597">Phosphoprotein</keyword>
<keyword evidence="4" id="KW-0808">Transferase</keyword>
<dbReference type="Gene3D" id="3.30.565.10">
    <property type="entry name" value="Histidine kinase-like ATPase, C-terminal domain"/>
    <property type="match status" value="1"/>
</dbReference>
<comment type="catalytic activity">
    <reaction evidence="1">
        <text>ATP + protein L-histidine = ADP + protein N-phospho-L-histidine.</text>
        <dbReference type="EC" id="2.7.13.3"/>
    </reaction>
</comment>
<keyword evidence="5" id="KW-0418">Kinase</keyword>
<evidence type="ECO:0000256" key="3">
    <source>
        <dbReference type="ARBA" id="ARBA00022553"/>
    </source>
</evidence>
<accession>A0A015W0W7</accession>
<dbReference type="AlphaFoldDB" id="A0A015W0W7"/>
<dbReference type="EMBL" id="JGCY01000320">
    <property type="protein sequence ID" value="EXY74100.1"/>
    <property type="molecule type" value="Genomic_DNA"/>
</dbReference>
<dbReference type="InterPro" id="IPR003594">
    <property type="entry name" value="HATPase_dom"/>
</dbReference>
<evidence type="ECO:0000259" key="8">
    <source>
        <dbReference type="PROSITE" id="PS50113"/>
    </source>
</evidence>
<feature type="domain" description="PAC" evidence="8">
    <location>
        <begin position="522"/>
        <end position="577"/>
    </location>
</feature>
<dbReference type="SUPFAM" id="SSF55874">
    <property type="entry name" value="ATPase domain of HSP90 chaperone/DNA topoisomerase II/histidine kinase"/>
    <property type="match status" value="1"/>
</dbReference>
<keyword evidence="6" id="KW-0902">Two-component regulatory system</keyword>
<dbReference type="Pfam" id="PF08447">
    <property type="entry name" value="PAS_3"/>
    <property type="match status" value="1"/>
</dbReference>
<evidence type="ECO:0000259" key="7">
    <source>
        <dbReference type="PROSITE" id="PS50109"/>
    </source>
</evidence>
<dbReference type="SMART" id="SM00065">
    <property type="entry name" value="GAF"/>
    <property type="match status" value="1"/>
</dbReference>